<dbReference type="InterPro" id="IPR018114">
    <property type="entry name" value="TRYPSIN_HIS"/>
</dbReference>
<dbReference type="PROSITE" id="PS00135">
    <property type="entry name" value="TRYPSIN_SER"/>
    <property type="match status" value="1"/>
</dbReference>
<dbReference type="Pfam" id="PF00089">
    <property type="entry name" value="Trypsin"/>
    <property type="match status" value="1"/>
</dbReference>
<proteinExistence type="predicted"/>
<dbReference type="PROSITE" id="PS00134">
    <property type="entry name" value="TRYPSIN_HIS"/>
    <property type="match status" value="1"/>
</dbReference>
<keyword evidence="2" id="KW-0720">Serine protease</keyword>
<reference evidence="5" key="1">
    <citation type="submission" date="2021-01" db="EMBL/GenBank/DDBJ databases">
        <authorList>
            <person name="Corre E."/>
            <person name="Pelletier E."/>
            <person name="Niang G."/>
            <person name="Scheremetjew M."/>
            <person name="Finn R."/>
            <person name="Kale V."/>
            <person name="Holt S."/>
            <person name="Cochrane G."/>
            <person name="Meng A."/>
            <person name="Brown T."/>
            <person name="Cohen L."/>
        </authorList>
    </citation>
    <scope>NUCLEOTIDE SEQUENCE</scope>
    <source>
        <strain evidence="5">NY070348D</strain>
    </source>
</reference>
<dbReference type="SUPFAM" id="SSF50494">
    <property type="entry name" value="Trypsin-like serine proteases"/>
    <property type="match status" value="1"/>
</dbReference>
<keyword evidence="3" id="KW-0732">Signal</keyword>
<evidence type="ECO:0000256" key="1">
    <source>
        <dbReference type="ARBA" id="ARBA00023026"/>
    </source>
</evidence>
<sequence length="288" mass="31480">MTWVTFLLIFLAIRRAEAVRGGTPVSSPKKAYPWMISFQTERPDGSYMHQCGGTLLRSKYLFSQPKLLEPSDQSRFVLTAAHCARPVKDFEFKLIFTNGQEMILDGSTIEIHPDYNILTQEDDIAIISIPPEYVNKVKTIRPAIIPASESLNNPPAYHDAVEIGYGSPTLSINPSYPTLNKLELPIAPAQVCELQSHKSYGTPYLDKQSRLCVQGDADHGMGIGDSGSALVVAAKVSSPTVVGVASSSFPKPTDNTLISGIAVYTRVSSYVGWIQSVVNPYELKSCPN</sequence>
<evidence type="ECO:0000256" key="2">
    <source>
        <dbReference type="RuleBase" id="RU363034"/>
    </source>
</evidence>
<dbReference type="EMBL" id="HBHK01019557">
    <property type="protein sequence ID" value="CAD9695109.1"/>
    <property type="molecule type" value="Transcribed_RNA"/>
</dbReference>
<dbReference type="GO" id="GO:0004252">
    <property type="term" value="F:serine-type endopeptidase activity"/>
    <property type="evidence" value="ECO:0007669"/>
    <property type="project" value="InterPro"/>
</dbReference>
<feature type="signal peptide" evidence="3">
    <location>
        <begin position="1"/>
        <end position="18"/>
    </location>
</feature>
<dbReference type="SMART" id="SM00020">
    <property type="entry name" value="Tryp_SPc"/>
    <property type="match status" value="1"/>
</dbReference>
<dbReference type="PANTHER" id="PTHR24260">
    <property type="match status" value="1"/>
</dbReference>
<organism evidence="5">
    <name type="scientific">Mucochytrium quahogii</name>
    <dbReference type="NCBI Taxonomy" id="96639"/>
    <lineage>
        <taxon>Eukaryota</taxon>
        <taxon>Sar</taxon>
        <taxon>Stramenopiles</taxon>
        <taxon>Bigyra</taxon>
        <taxon>Labyrinthulomycetes</taxon>
        <taxon>Thraustochytrida</taxon>
        <taxon>Thraustochytriidae</taxon>
        <taxon>Mucochytrium</taxon>
    </lineage>
</organism>
<dbReference type="InterPro" id="IPR033116">
    <property type="entry name" value="TRYPSIN_SER"/>
</dbReference>
<dbReference type="GO" id="GO:0006508">
    <property type="term" value="P:proteolysis"/>
    <property type="evidence" value="ECO:0007669"/>
    <property type="project" value="UniProtKB-KW"/>
</dbReference>
<evidence type="ECO:0000259" key="4">
    <source>
        <dbReference type="PROSITE" id="PS50240"/>
    </source>
</evidence>
<dbReference type="InterPro" id="IPR051333">
    <property type="entry name" value="CLIP_Serine_Protease"/>
</dbReference>
<dbReference type="PANTHER" id="PTHR24260:SF136">
    <property type="entry name" value="GH08193P-RELATED"/>
    <property type="match status" value="1"/>
</dbReference>
<keyword evidence="2" id="KW-0645">Protease</keyword>
<name>A0A7S2SBE0_9STRA</name>
<feature type="domain" description="Peptidase S1" evidence="4">
    <location>
        <begin position="19"/>
        <end position="279"/>
    </location>
</feature>
<dbReference type="InterPro" id="IPR001254">
    <property type="entry name" value="Trypsin_dom"/>
</dbReference>
<gene>
    <name evidence="5" type="ORF">QSP1433_LOCUS12375</name>
</gene>
<dbReference type="AlphaFoldDB" id="A0A7S2SBE0"/>
<feature type="chain" id="PRO_5030900715" description="Peptidase S1 domain-containing protein" evidence="3">
    <location>
        <begin position="19"/>
        <end position="288"/>
    </location>
</feature>
<keyword evidence="1" id="KW-0843">Virulence</keyword>
<accession>A0A7S2SBE0</accession>
<dbReference type="Gene3D" id="2.40.10.10">
    <property type="entry name" value="Trypsin-like serine proteases"/>
    <property type="match status" value="1"/>
</dbReference>
<evidence type="ECO:0000313" key="5">
    <source>
        <dbReference type="EMBL" id="CAD9695109.1"/>
    </source>
</evidence>
<dbReference type="InterPro" id="IPR043504">
    <property type="entry name" value="Peptidase_S1_PA_chymotrypsin"/>
</dbReference>
<evidence type="ECO:0000256" key="3">
    <source>
        <dbReference type="SAM" id="SignalP"/>
    </source>
</evidence>
<protein>
    <recommendedName>
        <fullName evidence="4">Peptidase S1 domain-containing protein</fullName>
    </recommendedName>
</protein>
<dbReference type="InterPro" id="IPR009003">
    <property type="entry name" value="Peptidase_S1_PA"/>
</dbReference>
<keyword evidence="2" id="KW-0378">Hydrolase</keyword>
<dbReference type="PROSITE" id="PS50240">
    <property type="entry name" value="TRYPSIN_DOM"/>
    <property type="match status" value="1"/>
</dbReference>